<accession>A0AAN9UCJ1</accession>
<dbReference type="AlphaFoldDB" id="A0AAN9UCJ1"/>
<name>A0AAN9UCJ1_9PEZI</name>
<comment type="caution">
    <text evidence="1">The sequence shown here is derived from an EMBL/GenBank/DDBJ whole genome shotgun (WGS) entry which is preliminary data.</text>
</comment>
<dbReference type="Proteomes" id="UP001320245">
    <property type="component" value="Unassembled WGS sequence"/>
</dbReference>
<reference evidence="1 2" key="1">
    <citation type="journal article" date="2023" name="PLoS ONE">
        <title>Cytospora paraplurivora sp. nov. isolated from orchards with fruit tree decline syndrome in Ontario, Canada.</title>
        <authorList>
            <person name="Ilyukhin E."/>
            <person name="Nguyen H.D.T."/>
            <person name="Castle A.J."/>
            <person name="Ellouze W."/>
        </authorList>
    </citation>
    <scope>NUCLEOTIDE SEQUENCE [LARGE SCALE GENOMIC DNA]</scope>
    <source>
        <strain evidence="1 2">FDS-564</strain>
    </source>
</reference>
<evidence type="ECO:0000313" key="1">
    <source>
        <dbReference type="EMBL" id="KAK7744132.1"/>
    </source>
</evidence>
<dbReference type="Gene3D" id="3.40.30.10">
    <property type="entry name" value="Glutaredoxin"/>
    <property type="match status" value="1"/>
</dbReference>
<evidence type="ECO:0000313" key="2">
    <source>
        <dbReference type="Proteomes" id="UP001320245"/>
    </source>
</evidence>
<dbReference type="EMBL" id="JAJSPL020000011">
    <property type="protein sequence ID" value="KAK7744132.1"/>
    <property type="molecule type" value="Genomic_DNA"/>
</dbReference>
<keyword evidence="2" id="KW-1185">Reference proteome</keyword>
<organism evidence="1 2">
    <name type="scientific">Cytospora paraplurivora</name>
    <dbReference type="NCBI Taxonomy" id="2898453"/>
    <lineage>
        <taxon>Eukaryota</taxon>
        <taxon>Fungi</taxon>
        <taxon>Dikarya</taxon>
        <taxon>Ascomycota</taxon>
        <taxon>Pezizomycotina</taxon>
        <taxon>Sordariomycetes</taxon>
        <taxon>Sordariomycetidae</taxon>
        <taxon>Diaporthales</taxon>
        <taxon>Cytosporaceae</taxon>
        <taxon>Cytospora</taxon>
    </lineage>
</organism>
<gene>
    <name evidence="1" type="ORF">SLS53_003653</name>
</gene>
<proteinExistence type="predicted"/>
<protein>
    <submittedName>
        <fullName evidence="1">Uncharacterized protein</fullName>
    </submittedName>
</protein>
<sequence>MQNHSVYQEKLSVLSDVWDSRPFYFKEVDIVDPAAQSWKDLYDFDVPVVCKTSFYSVIHVNKASAPEENPQHVTSALRLMHRFTPDQVKALLDKAEKI</sequence>